<name>A0A0M0G705_SPOGL</name>
<dbReference type="RefSeq" id="WP_053432942.1">
    <property type="nucleotide sequence ID" value="NZ_LGUF01000007.1"/>
</dbReference>
<gene>
    <name evidence="2" type="ORF">AF332_00920</name>
</gene>
<dbReference type="Pfam" id="PF00550">
    <property type="entry name" value="PP-binding"/>
    <property type="match status" value="1"/>
</dbReference>
<dbReference type="PROSITE" id="PS50075">
    <property type="entry name" value="CARRIER"/>
    <property type="match status" value="1"/>
</dbReference>
<dbReference type="EMBL" id="LGUF01000007">
    <property type="protein sequence ID" value="KON85548.1"/>
    <property type="molecule type" value="Genomic_DNA"/>
</dbReference>
<dbReference type="STRING" id="1459.AF332_00920"/>
<dbReference type="PATRIC" id="fig|1459.3.peg.199"/>
<evidence type="ECO:0000313" key="2">
    <source>
        <dbReference type="EMBL" id="KON85548.1"/>
    </source>
</evidence>
<organism evidence="2 3">
    <name type="scientific">Sporosarcina globispora</name>
    <name type="common">Bacillus globisporus</name>
    <dbReference type="NCBI Taxonomy" id="1459"/>
    <lineage>
        <taxon>Bacteria</taxon>
        <taxon>Bacillati</taxon>
        <taxon>Bacillota</taxon>
        <taxon>Bacilli</taxon>
        <taxon>Bacillales</taxon>
        <taxon>Caryophanaceae</taxon>
        <taxon>Sporosarcina</taxon>
    </lineage>
</organism>
<protein>
    <submittedName>
        <fullName evidence="2">Acyl carrier protein</fullName>
    </submittedName>
</protein>
<feature type="domain" description="Carrier" evidence="1">
    <location>
        <begin position="4"/>
        <end position="82"/>
    </location>
</feature>
<dbReference type="InterPro" id="IPR009081">
    <property type="entry name" value="PP-bd_ACP"/>
</dbReference>
<dbReference type="OrthoDB" id="6370703at2"/>
<accession>A0A0M0G705</accession>
<evidence type="ECO:0000259" key="1">
    <source>
        <dbReference type="PROSITE" id="PS50075"/>
    </source>
</evidence>
<evidence type="ECO:0000313" key="3">
    <source>
        <dbReference type="Proteomes" id="UP000037109"/>
    </source>
</evidence>
<proteinExistence type="predicted"/>
<dbReference type="AlphaFoldDB" id="A0A0M0G705"/>
<dbReference type="InterPro" id="IPR036736">
    <property type="entry name" value="ACP-like_sf"/>
</dbReference>
<sequence>MTREEILQVVYDILQHQLELPSMAAFHEDARLNEDLYMDSIMILQLILHLEVDLGFDIPDEMIVPKDFRTVGSLAELLNRLQHPVAAEGSYD</sequence>
<reference evidence="3" key="1">
    <citation type="submission" date="2015-07" db="EMBL/GenBank/DDBJ databases">
        <title>Fjat-10036 dsm4.</title>
        <authorList>
            <person name="Liu B."/>
            <person name="Wang J."/>
            <person name="Zhu Y."/>
            <person name="Liu G."/>
            <person name="Chen Q."/>
            <person name="Chen Z."/>
            <person name="Lan J."/>
            <person name="Che J."/>
            <person name="Ge C."/>
            <person name="Shi H."/>
            <person name="Pan Z."/>
            <person name="Liu X."/>
        </authorList>
    </citation>
    <scope>NUCLEOTIDE SEQUENCE [LARGE SCALE GENOMIC DNA]</scope>
    <source>
        <strain evidence="3">DSM 4</strain>
    </source>
</reference>
<dbReference type="NCBIfam" id="NF005798">
    <property type="entry name" value="PRK07639.1"/>
    <property type="match status" value="1"/>
</dbReference>
<dbReference type="Gene3D" id="1.10.1200.10">
    <property type="entry name" value="ACP-like"/>
    <property type="match status" value="1"/>
</dbReference>
<comment type="caution">
    <text evidence="2">The sequence shown here is derived from an EMBL/GenBank/DDBJ whole genome shotgun (WGS) entry which is preliminary data.</text>
</comment>
<dbReference type="Proteomes" id="UP000037109">
    <property type="component" value="Unassembled WGS sequence"/>
</dbReference>
<keyword evidence="3" id="KW-1185">Reference proteome</keyword>
<dbReference type="SUPFAM" id="SSF47336">
    <property type="entry name" value="ACP-like"/>
    <property type="match status" value="1"/>
</dbReference>